<protein>
    <submittedName>
        <fullName evidence="1">Uncharacterized protein</fullName>
    </submittedName>
</protein>
<evidence type="ECO:0000313" key="2">
    <source>
        <dbReference type="Proteomes" id="UP000008148"/>
    </source>
</evidence>
<keyword evidence="2" id="KW-1185">Reference proteome</keyword>
<organism evidence="1 2">
    <name type="scientific">Citrobacter koseri (strain ATCC BAA-895 / CDC 4225-83 / SGSC4696)</name>
    <dbReference type="NCBI Taxonomy" id="290338"/>
    <lineage>
        <taxon>Bacteria</taxon>
        <taxon>Pseudomonadati</taxon>
        <taxon>Pseudomonadota</taxon>
        <taxon>Gammaproteobacteria</taxon>
        <taxon>Enterobacterales</taxon>
        <taxon>Enterobacteriaceae</taxon>
        <taxon>Citrobacter</taxon>
    </lineage>
</organism>
<proteinExistence type="predicted"/>
<sequence length="214" mass="24305">MLARRDIRVAVIGAAQLALQNVVGKTADQFTRIRRAETNRVVHRVFQRVAFVRESGWDIQNIAGLQLFINDGFKRIDLEQIRVRAMLLQLQLLAYAPAAATGSLNDKDIVLIQMRTHAAARDGKGDHQIVNTPVWQRAERTHQRSGRFMPVVYGLNQQRPVVLAEVVVTLERAVADLPFTILMTDQTAIDFAFHRQSRQFVRGERINEVVEPAF</sequence>
<accession>A8AHT8</accession>
<dbReference type="KEGG" id="cko:CKO_01924"/>
<evidence type="ECO:0000313" key="1">
    <source>
        <dbReference type="EMBL" id="ABV13051.1"/>
    </source>
</evidence>
<dbReference type="HOGENOM" id="CLU_1286933_0_0_6"/>
<dbReference type="EMBL" id="CP000822">
    <property type="protein sequence ID" value="ABV13051.1"/>
    <property type="molecule type" value="Genomic_DNA"/>
</dbReference>
<name>A8AHT8_CITK8</name>
<reference evidence="1 2" key="1">
    <citation type="submission" date="2007-08" db="EMBL/GenBank/DDBJ databases">
        <authorList>
            <consortium name="The Citrobacter koseri Genome Sequencing Project"/>
            <person name="McClelland M."/>
            <person name="Sanderson E.K."/>
            <person name="Porwollik S."/>
            <person name="Spieth J."/>
            <person name="Clifton W.S."/>
            <person name="Latreille P."/>
            <person name="Courtney L."/>
            <person name="Wang C."/>
            <person name="Pepin K."/>
            <person name="Bhonagiri V."/>
            <person name="Nash W."/>
            <person name="Johnson M."/>
            <person name="Thiruvilangam P."/>
            <person name="Wilson R."/>
        </authorList>
    </citation>
    <scope>NUCLEOTIDE SEQUENCE [LARGE SCALE GENOMIC DNA]</scope>
    <source>
        <strain evidence="2">ATCC BAA-895 / CDC 4225-83 / SGSC4696</strain>
    </source>
</reference>
<dbReference type="AlphaFoldDB" id="A8AHT8"/>
<gene>
    <name evidence="1" type="ordered locus">CKO_01924</name>
</gene>
<dbReference type="Proteomes" id="UP000008148">
    <property type="component" value="Chromosome"/>
</dbReference>